<dbReference type="AlphaFoldDB" id="A0A375DY56"/>
<feature type="region of interest" description="Disordered" evidence="1">
    <location>
        <begin position="54"/>
        <end position="73"/>
    </location>
</feature>
<proteinExistence type="predicted"/>
<reference evidence="2" key="1">
    <citation type="submission" date="2018-01" db="EMBL/GenBank/DDBJ databases">
        <authorList>
            <person name="Clerissi C."/>
        </authorList>
    </citation>
    <scope>NUCLEOTIDE SEQUENCE</scope>
    <source>
        <strain evidence="2">Cupriavidus taiwanensis STM 8556</strain>
    </source>
</reference>
<evidence type="ECO:0000313" key="2">
    <source>
        <dbReference type="EMBL" id="SOZ56115.1"/>
    </source>
</evidence>
<protein>
    <submittedName>
        <fullName evidence="2">Uncharacterized protein</fullName>
    </submittedName>
</protein>
<sequence length="73" mass="8074">MRLAPRHHPCRTPIHASPQAAASLAYCTGHDLHEFLYPDRQSLQILHANTELTTVEARHESSQTRTSSGRSGA</sequence>
<dbReference type="EMBL" id="OFTH01000014">
    <property type="protein sequence ID" value="SOZ56115.1"/>
    <property type="molecule type" value="Genomic_DNA"/>
</dbReference>
<feature type="compositionally biased region" description="Low complexity" evidence="1">
    <location>
        <begin position="63"/>
        <end position="73"/>
    </location>
</feature>
<name>A0A375DY56_9BURK</name>
<evidence type="ECO:0000256" key="1">
    <source>
        <dbReference type="SAM" id="MobiDB-lite"/>
    </source>
</evidence>
<gene>
    <name evidence="2" type="ORF">CBM2613_A210001</name>
</gene>
<dbReference type="Proteomes" id="UP000256952">
    <property type="component" value="Chromosome CBM2613_a"/>
</dbReference>
<organism evidence="2">
    <name type="scientific">Cupriavidus taiwanensis</name>
    <dbReference type="NCBI Taxonomy" id="164546"/>
    <lineage>
        <taxon>Bacteria</taxon>
        <taxon>Pseudomonadati</taxon>
        <taxon>Pseudomonadota</taxon>
        <taxon>Betaproteobacteria</taxon>
        <taxon>Burkholderiales</taxon>
        <taxon>Burkholderiaceae</taxon>
        <taxon>Cupriavidus</taxon>
    </lineage>
</organism>
<accession>A0A375DY56</accession>
<comment type="caution">
    <text evidence="2">The sequence shown here is derived from an EMBL/GenBank/DDBJ whole genome shotgun (WGS) entry which is preliminary data.</text>
</comment>